<accession>A0A2G9TJE6</accession>
<dbReference type="GO" id="GO:0004332">
    <property type="term" value="F:fructose-bisphosphate aldolase activity"/>
    <property type="evidence" value="ECO:0007669"/>
    <property type="project" value="InterPro"/>
</dbReference>
<dbReference type="EMBL" id="KZ362502">
    <property type="protein sequence ID" value="PIO58071.1"/>
    <property type="molecule type" value="Genomic_DNA"/>
</dbReference>
<evidence type="ECO:0000256" key="2">
    <source>
        <dbReference type="ARBA" id="ARBA00009994"/>
    </source>
</evidence>
<comment type="similarity">
    <text evidence="2 8">Belongs to the Mediator complex subunit 7 family.</text>
</comment>
<comment type="subunit">
    <text evidence="8">Component of the Mediator complex.</text>
</comment>
<evidence type="ECO:0000256" key="4">
    <source>
        <dbReference type="ARBA" id="ARBA00023152"/>
    </source>
</evidence>
<dbReference type="SUPFAM" id="SSF51569">
    <property type="entry name" value="Aldolase"/>
    <property type="match status" value="1"/>
</dbReference>
<dbReference type="SUPFAM" id="SSF140718">
    <property type="entry name" value="Mediator hinge subcomplex-like"/>
    <property type="match status" value="1"/>
</dbReference>
<dbReference type="AlphaFoldDB" id="A0A2G9TJE6"/>
<evidence type="ECO:0000256" key="1">
    <source>
        <dbReference type="ARBA" id="ARBA00004123"/>
    </source>
</evidence>
<dbReference type="InterPro" id="IPR009244">
    <property type="entry name" value="Mediatior_Med7"/>
</dbReference>
<dbReference type="Gene3D" id="6.10.140.200">
    <property type="match status" value="1"/>
</dbReference>
<evidence type="ECO:0000256" key="6">
    <source>
        <dbReference type="ARBA" id="ARBA00023239"/>
    </source>
</evidence>
<gene>
    <name evidence="9" type="ORF">TELCIR_20503</name>
</gene>
<comment type="subcellular location">
    <subcellularLocation>
        <location evidence="1 8">Nucleus</location>
    </subcellularLocation>
</comment>
<keyword evidence="4" id="KW-0324">Glycolysis</keyword>
<dbReference type="GO" id="GO:0006357">
    <property type="term" value="P:regulation of transcription by RNA polymerase II"/>
    <property type="evidence" value="ECO:0007669"/>
    <property type="project" value="InterPro"/>
</dbReference>
<dbReference type="Pfam" id="PF05983">
    <property type="entry name" value="Med7"/>
    <property type="match status" value="1"/>
</dbReference>
<dbReference type="Pfam" id="PF00274">
    <property type="entry name" value="Glycolytic"/>
    <property type="match status" value="1"/>
</dbReference>
<proteinExistence type="inferred from homology"/>
<organism evidence="9 10">
    <name type="scientific">Teladorsagia circumcincta</name>
    <name type="common">Brown stomach worm</name>
    <name type="synonym">Ostertagia circumcincta</name>
    <dbReference type="NCBI Taxonomy" id="45464"/>
    <lineage>
        <taxon>Eukaryota</taxon>
        <taxon>Metazoa</taxon>
        <taxon>Ecdysozoa</taxon>
        <taxon>Nematoda</taxon>
        <taxon>Chromadorea</taxon>
        <taxon>Rhabditida</taxon>
        <taxon>Rhabditina</taxon>
        <taxon>Rhabditomorpha</taxon>
        <taxon>Strongyloidea</taxon>
        <taxon>Trichostrongylidae</taxon>
        <taxon>Teladorsagia</taxon>
    </lineage>
</organism>
<evidence type="ECO:0000313" key="10">
    <source>
        <dbReference type="Proteomes" id="UP000230423"/>
    </source>
</evidence>
<feature type="non-terminal residue" evidence="9">
    <location>
        <position position="1"/>
    </location>
</feature>
<evidence type="ECO:0000256" key="8">
    <source>
        <dbReference type="RuleBase" id="RU364060"/>
    </source>
</evidence>
<dbReference type="GO" id="GO:0003712">
    <property type="term" value="F:transcription coregulator activity"/>
    <property type="evidence" value="ECO:0007669"/>
    <property type="project" value="InterPro"/>
</dbReference>
<evidence type="ECO:0000256" key="3">
    <source>
        <dbReference type="ARBA" id="ARBA00023015"/>
    </source>
</evidence>
<keyword evidence="5 8" id="KW-0804">Transcription</keyword>
<sequence>SVVVACLDLLDILVRCANHPERNENINDMQTIFINMHHLINEYCPLRCQVGHEESGLVTVTALHQGVPAVVPTITFLSGGESEVDATI</sequence>
<keyword evidence="6" id="KW-0456">Lyase</keyword>
<dbReference type="InterPro" id="IPR037212">
    <property type="entry name" value="Med7/Med21-like"/>
</dbReference>
<evidence type="ECO:0000256" key="7">
    <source>
        <dbReference type="ARBA" id="ARBA00023242"/>
    </source>
</evidence>
<keyword evidence="10" id="KW-1185">Reference proteome</keyword>
<protein>
    <recommendedName>
        <fullName evidence="8">Mediator of RNA polymerase II transcription subunit 7</fullName>
    </recommendedName>
</protein>
<dbReference type="GO" id="GO:0006096">
    <property type="term" value="P:glycolytic process"/>
    <property type="evidence" value="ECO:0007669"/>
    <property type="project" value="UniProtKB-KW"/>
</dbReference>
<comment type="function">
    <text evidence="8">Component of the Mediator complex, a coactivator involved in the regulated transcription of nearly all RNA polymerase II-dependent genes. Mediator functions as a bridge to convey information from gene-specific regulatory proteins to the basal RNA polymerase II transcription machinery.</text>
</comment>
<name>A0A2G9TJE6_TELCI</name>
<keyword evidence="7 8" id="KW-0539">Nucleus</keyword>
<dbReference type="OrthoDB" id="10253553at2759"/>
<keyword evidence="8" id="KW-0010">Activator</keyword>
<dbReference type="InterPro" id="IPR000741">
    <property type="entry name" value="FBA_I"/>
</dbReference>
<evidence type="ECO:0000313" key="9">
    <source>
        <dbReference type="EMBL" id="PIO58071.1"/>
    </source>
</evidence>
<evidence type="ECO:0000256" key="5">
    <source>
        <dbReference type="ARBA" id="ARBA00023163"/>
    </source>
</evidence>
<dbReference type="Proteomes" id="UP000230423">
    <property type="component" value="Unassembled WGS sequence"/>
</dbReference>
<dbReference type="GO" id="GO:0016592">
    <property type="term" value="C:mediator complex"/>
    <property type="evidence" value="ECO:0007669"/>
    <property type="project" value="InterPro"/>
</dbReference>
<keyword evidence="3 8" id="KW-0805">Transcription regulation</keyword>
<dbReference type="InterPro" id="IPR044888">
    <property type="entry name" value="Mediatior_Med7_sf"/>
</dbReference>
<reference evidence="9 10" key="1">
    <citation type="submission" date="2015-09" db="EMBL/GenBank/DDBJ databases">
        <title>Draft genome of the parasitic nematode Teladorsagia circumcincta isolate WARC Sus (inbred).</title>
        <authorList>
            <person name="Mitreva M."/>
        </authorList>
    </citation>
    <scope>NUCLEOTIDE SEQUENCE [LARGE SCALE GENOMIC DNA]</scope>
    <source>
        <strain evidence="9 10">S</strain>
    </source>
</reference>